<comment type="caution">
    <text evidence="3">The sequence shown here is derived from an EMBL/GenBank/DDBJ whole genome shotgun (WGS) entry which is preliminary data.</text>
</comment>
<organism evidence="3 4">
    <name type="scientific">Hominimerdicola aceti</name>
    <dbReference type="NCBI Taxonomy" id="2981726"/>
    <lineage>
        <taxon>Bacteria</taxon>
        <taxon>Bacillati</taxon>
        <taxon>Bacillota</taxon>
        <taxon>Clostridia</taxon>
        <taxon>Eubacteriales</taxon>
        <taxon>Oscillospiraceae</taxon>
        <taxon>Hominimerdicola</taxon>
    </lineage>
</organism>
<protein>
    <submittedName>
        <fullName evidence="3">Relaxase/mobilization nuclease domain-containing protein</fullName>
    </submittedName>
</protein>
<keyword evidence="4" id="KW-1185">Reference proteome</keyword>
<dbReference type="AlphaFoldDB" id="A0AAE3IF38"/>
<feature type="region of interest" description="Disordered" evidence="1">
    <location>
        <begin position="273"/>
        <end position="315"/>
    </location>
</feature>
<feature type="region of interest" description="Disordered" evidence="1">
    <location>
        <begin position="343"/>
        <end position="373"/>
    </location>
</feature>
<dbReference type="Gene3D" id="3.30.930.30">
    <property type="match status" value="1"/>
</dbReference>
<dbReference type="Pfam" id="PF03432">
    <property type="entry name" value="Relaxase"/>
    <property type="match status" value="1"/>
</dbReference>
<feature type="compositionally biased region" description="Basic and acidic residues" evidence="1">
    <location>
        <begin position="536"/>
        <end position="565"/>
    </location>
</feature>
<feature type="region of interest" description="Disordered" evidence="1">
    <location>
        <begin position="529"/>
        <end position="565"/>
    </location>
</feature>
<evidence type="ECO:0000256" key="1">
    <source>
        <dbReference type="SAM" id="MobiDB-lite"/>
    </source>
</evidence>
<sequence length="565" mass="64680">MAYTSIHTIRATVSAAIAYITNGDKTVNGVYVSSYACRADSAGASEDFRTVRDRGTGRTKILAYHLIQSFAPGEVTPEQAMQIGEELCDRYLKGDYQYVLAVHSDRQHIHTHIIFNNTNLYNGLSFTTEHNQGKKTERAWAELRQLSDEICTEHGISVISEPEKGHGVSHFERDMQKEGKSWKEKLRVRIAEVMLYSHDFKDFLEKCSECGIEYVYKPSNKVKLKFRLSGDGQQKFTRADTLGADFTPERITEQIAEIQEKLSAANVTPDMLIEPPKPVVVPKPEPKPTQTVTTPTKPKQSAEPETITETSETAKRKAAAEQVERFFAARRARRQAQLDMLNATATKPNEPKPELPTPTPQPTPTESKAPEKKEDVWAEIRGMRDSEKMIADLETGGITSLNDLRGFFWNFKHPDDHTDELAKLRAKIEPIDKLIAMMEQHSQNYAIYKEYQERSAFTQKSFRKKNAAAIDAFEEADKYIAEHIKPYYIKGKPPKLSDLQAMSAKLKEKYNALVPEHNVFLRRKAAASQYSRQVRKYLDDQRQQERNRQYQERKRSQQRKNDTLE</sequence>
<feature type="compositionally biased region" description="Low complexity" evidence="1">
    <location>
        <begin position="288"/>
        <end position="299"/>
    </location>
</feature>
<reference evidence="3 4" key="1">
    <citation type="journal article" date="2021" name="ISME Commun">
        <title>Automated analysis of genomic sequences facilitates high-throughput and comprehensive description of bacteria.</title>
        <authorList>
            <person name="Hitch T.C.A."/>
        </authorList>
    </citation>
    <scope>NUCLEOTIDE SEQUENCE [LARGE SCALE GENOMIC DNA]</scope>
    <source>
        <strain evidence="3 4">Sanger_31</strain>
    </source>
</reference>
<gene>
    <name evidence="3" type="ORF">OCV57_00585</name>
</gene>
<proteinExistence type="predicted"/>
<feature type="domain" description="MobA/VirD2-like nuclease" evidence="2">
    <location>
        <begin position="19"/>
        <end position="155"/>
    </location>
</feature>
<name>A0AAE3IF38_9FIRM</name>
<evidence type="ECO:0000259" key="2">
    <source>
        <dbReference type="Pfam" id="PF03432"/>
    </source>
</evidence>
<feature type="compositionally biased region" description="Pro residues" evidence="1">
    <location>
        <begin position="354"/>
        <end position="363"/>
    </location>
</feature>
<dbReference type="InterPro" id="IPR005094">
    <property type="entry name" value="Endonuclease_MobA/VirD2"/>
</dbReference>
<accession>A0AAE3IF38</accession>
<evidence type="ECO:0000313" key="4">
    <source>
        <dbReference type="Proteomes" id="UP001208131"/>
    </source>
</evidence>
<dbReference type="EMBL" id="JAOQJZ010000001">
    <property type="protein sequence ID" value="MCU6704424.1"/>
    <property type="molecule type" value="Genomic_DNA"/>
</dbReference>
<evidence type="ECO:0000313" key="3">
    <source>
        <dbReference type="EMBL" id="MCU6704424.1"/>
    </source>
</evidence>
<dbReference type="Proteomes" id="UP001208131">
    <property type="component" value="Unassembled WGS sequence"/>
</dbReference>